<dbReference type="RefSeq" id="XP_001031111.1">
    <property type="nucleotide sequence ID" value="XM_001031111.1"/>
</dbReference>
<sequence length="350" mass="40003">MDRFNSADILQFSSKSIKLQIVEDNPQQNGSSAFKQQSVSNKIGIGSLNLINSQVQNPIIYKIRGNRPKNYRLVNPCHIIEVGSQIKIDFKLVSINLFTPKDLFEVRYIEFTPQLKQIYQLEQCQSIYDFWHYIDQNTFQFNIKKNHFTIEIQDNQGMDHMLTTAQKIDSLTGNINKQNNQQQINFSPLNQRSTSPKLSASQSPMTAKSAQLTSLSSKRSSQVNGIGSKFSDQNLFYSQVNKQKYTSSINGFANENMNSIQGSGSPTQDDYKQLYEKLVMKVDEQDKQLFVLNQERKKLEQDWKLLNKKQEQLNNSENQVNKSKSINGIQPISAIIIAIISLLIGIYLGN</sequence>
<organism evidence="4 5">
    <name type="scientific">Tetrahymena thermophila (strain SB210)</name>
    <dbReference type="NCBI Taxonomy" id="312017"/>
    <lineage>
        <taxon>Eukaryota</taxon>
        <taxon>Sar</taxon>
        <taxon>Alveolata</taxon>
        <taxon>Ciliophora</taxon>
        <taxon>Intramacronucleata</taxon>
        <taxon>Oligohymenophorea</taxon>
        <taxon>Hymenostomatida</taxon>
        <taxon>Tetrahymenina</taxon>
        <taxon>Tetrahymenidae</taxon>
        <taxon>Tetrahymena</taxon>
    </lineage>
</organism>
<evidence type="ECO:0000256" key="1">
    <source>
        <dbReference type="SAM" id="Coils"/>
    </source>
</evidence>
<feature type="compositionally biased region" description="Polar residues" evidence="2">
    <location>
        <begin position="186"/>
        <end position="218"/>
    </location>
</feature>
<dbReference type="SUPFAM" id="SSF49354">
    <property type="entry name" value="PapD-like"/>
    <property type="match status" value="1"/>
</dbReference>
<keyword evidence="3" id="KW-1133">Transmembrane helix</keyword>
<feature type="region of interest" description="Disordered" evidence="2">
    <location>
        <begin position="181"/>
        <end position="218"/>
    </location>
</feature>
<evidence type="ECO:0000256" key="3">
    <source>
        <dbReference type="SAM" id="Phobius"/>
    </source>
</evidence>
<evidence type="ECO:0000313" key="4">
    <source>
        <dbReference type="EMBL" id="EAR83448.1"/>
    </source>
</evidence>
<evidence type="ECO:0000256" key="2">
    <source>
        <dbReference type="SAM" id="MobiDB-lite"/>
    </source>
</evidence>
<keyword evidence="5" id="KW-1185">Reference proteome</keyword>
<dbReference type="InterPro" id="IPR013783">
    <property type="entry name" value="Ig-like_fold"/>
</dbReference>
<gene>
    <name evidence="4" type="ORF">TTHERM_00927030</name>
</gene>
<protein>
    <submittedName>
        <fullName evidence="4">Transmembrane protein, putative</fullName>
    </submittedName>
</protein>
<dbReference type="InParanoid" id="Q22DV7"/>
<dbReference type="EMBL" id="GG662734">
    <property type="protein sequence ID" value="EAR83448.1"/>
    <property type="molecule type" value="Genomic_DNA"/>
</dbReference>
<dbReference type="KEGG" id="tet:TTHERM_00927030"/>
<proteinExistence type="predicted"/>
<dbReference type="Proteomes" id="UP000009168">
    <property type="component" value="Unassembled WGS sequence"/>
</dbReference>
<reference evidence="5" key="1">
    <citation type="journal article" date="2006" name="PLoS Biol.">
        <title>Macronuclear genome sequence of the ciliate Tetrahymena thermophila, a model eukaryote.</title>
        <authorList>
            <person name="Eisen J.A."/>
            <person name="Coyne R.S."/>
            <person name="Wu M."/>
            <person name="Wu D."/>
            <person name="Thiagarajan M."/>
            <person name="Wortman J.R."/>
            <person name="Badger J.H."/>
            <person name="Ren Q."/>
            <person name="Amedeo P."/>
            <person name="Jones K.M."/>
            <person name="Tallon L.J."/>
            <person name="Delcher A.L."/>
            <person name="Salzberg S.L."/>
            <person name="Silva J.C."/>
            <person name="Haas B.J."/>
            <person name="Majoros W.H."/>
            <person name="Farzad M."/>
            <person name="Carlton J.M."/>
            <person name="Smith R.K. Jr."/>
            <person name="Garg J."/>
            <person name="Pearlman R.E."/>
            <person name="Karrer K.M."/>
            <person name="Sun L."/>
            <person name="Manning G."/>
            <person name="Elde N.C."/>
            <person name="Turkewitz A.P."/>
            <person name="Asai D.J."/>
            <person name="Wilkes D.E."/>
            <person name="Wang Y."/>
            <person name="Cai H."/>
            <person name="Collins K."/>
            <person name="Stewart B.A."/>
            <person name="Lee S.R."/>
            <person name="Wilamowska K."/>
            <person name="Weinberg Z."/>
            <person name="Ruzzo W.L."/>
            <person name="Wloga D."/>
            <person name="Gaertig J."/>
            <person name="Frankel J."/>
            <person name="Tsao C.-C."/>
            <person name="Gorovsky M.A."/>
            <person name="Keeling P.J."/>
            <person name="Waller R.F."/>
            <person name="Patron N.J."/>
            <person name="Cherry J.M."/>
            <person name="Stover N.A."/>
            <person name="Krieger C.J."/>
            <person name="del Toro C."/>
            <person name="Ryder H.F."/>
            <person name="Williamson S.C."/>
            <person name="Barbeau R.A."/>
            <person name="Hamilton E.P."/>
            <person name="Orias E."/>
        </authorList>
    </citation>
    <scope>NUCLEOTIDE SEQUENCE [LARGE SCALE GENOMIC DNA]</scope>
    <source>
        <strain evidence="5">SB210</strain>
    </source>
</reference>
<accession>Q22DV7</accession>
<feature type="transmembrane region" description="Helical" evidence="3">
    <location>
        <begin position="328"/>
        <end position="348"/>
    </location>
</feature>
<keyword evidence="3" id="KW-0472">Membrane</keyword>
<keyword evidence="3 4" id="KW-0812">Transmembrane</keyword>
<dbReference type="InterPro" id="IPR008962">
    <property type="entry name" value="PapD-like_sf"/>
</dbReference>
<dbReference type="AlphaFoldDB" id="Q22DV7"/>
<feature type="coiled-coil region" evidence="1">
    <location>
        <begin position="282"/>
        <end position="326"/>
    </location>
</feature>
<keyword evidence="1" id="KW-0175">Coiled coil</keyword>
<name>Q22DV7_TETTS</name>
<dbReference type="GeneID" id="7842858"/>
<evidence type="ECO:0000313" key="5">
    <source>
        <dbReference type="Proteomes" id="UP000009168"/>
    </source>
</evidence>
<dbReference type="Gene3D" id="2.60.40.10">
    <property type="entry name" value="Immunoglobulins"/>
    <property type="match status" value="1"/>
</dbReference>
<dbReference type="HOGENOM" id="CLU_793415_0_0_1"/>